<dbReference type="RefSeq" id="WP_311700054.1">
    <property type="nucleotide sequence ID" value="NZ_JAVREY010000078.1"/>
</dbReference>
<proteinExistence type="predicted"/>
<dbReference type="Proteomes" id="UP001183809">
    <property type="component" value="Unassembled WGS sequence"/>
</dbReference>
<keyword evidence="3" id="KW-1185">Reference proteome</keyword>
<comment type="caution">
    <text evidence="2">The sequence shown here is derived from an EMBL/GenBank/DDBJ whole genome shotgun (WGS) entry which is preliminary data.</text>
</comment>
<dbReference type="EMBL" id="JAVREY010000078">
    <property type="protein sequence ID" value="MDT0468586.1"/>
    <property type="molecule type" value="Genomic_DNA"/>
</dbReference>
<feature type="compositionally biased region" description="Basic and acidic residues" evidence="1">
    <location>
        <begin position="239"/>
        <end position="248"/>
    </location>
</feature>
<feature type="region of interest" description="Disordered" evidence="1">
    <location>
        <begin position="205"/>
        <end position="248"/>
    </location>
</feature>
<accession>A0ABU2U6B8</accession>
<evidence type="ECO:0000256" key="1">
    <source>
        <dbReference type="SAM" id="MobiDB-lite"/>
    </source>
</evidence>
<protein>
    <submittedName>
        <fullName evidence="2">SUKH-4 family immunity protein</fullName>
    </submittedName>
</protein>
<feature type="compositionally biased region" description="Basic residues" evidence="1">
    <location>
        <begin position="217"/>
        <end position="226"/>
    </location>
</feature>
<evidence type="ECO:0000313" key="2">
    <source>
        <dbReference type="EMBL" id="MDT0468586.1"/>
    </source>
</evidence>
<name>A0ABU2U6B8_9ACTN</name>
<organism evidence="2 3">
    <name type="scientific">Streptomyces gibsoniae</name>
    <dbReference type="NCBI Taxonomy" id="3075529"/>
    <lineage>
        <taxon>Bacteria</taxon>
        <taxon>Bacillati</taxon>
        <taxon>Actinomycetota</taxon>
        <taxon>Actinomycetes</taxon>
        <taxon>Kitasatosporales</taxon>
        <taxon>Streptomycetaceae</taxon>
        <taxon>Streptomyces</taxon>
    </lineage>
</organism>
<gene>
    <name evidence="2" type="ORF">RM764_37335</name>
</gene>
<evidence type="ECO:0000313" key="3">
    <source>
        <dbReference type="Proteomes" id="UP001183809"/>
    </source>
</evidence>
<reference evidence="3" key="1">
    <citation type="submission" date="2023-07" db="EMBL/GenBank/DDBJ databases">
        <title>30 novel species of actinomycetes from the DSMZ collection.</title>
        <authorList>
            <person name="Nouioui I."/>
        </authorList>
    </citation>
    <scope>NUCLEOTIDE SEQUENCE [LARGE SCALE GENOMIC DNA]</scope>
    <source>
        <strain evidence="3">DSM 41699</strain>
    </source>
</reference>
<dbReference type="InterPro" id="IPR025851">
    <property type="entry name" value="SUKH-4"/>
</dbReference>
<dbReference type="Pfam" id="PF14435">
    <property type="entry name" value="SUKH-4"/>
    <property type="match status" value="1"/>
</dbReference>
<sequence>MQSWLELTPYGGGAVPLLTEMLRADDLVILAGVGGVLAVEPHDPPAFTKLEQTYGEPVLGRFGLVDSGALDAWFTPQGAVLEALFERQAVQRLGTADLPAGLQSEDARHTLCEVGLPAFVGAGIHLVAVTEDGITELTAEDVWGEEDGSGAYYQLGTWWDGPVVFNGEDGTVHRLPAEDEDEAETVVATSLSNFVAMLHGVRPRSMPVSHGVEPYRARGHPRRHRQRSDGDRRRRRLTSRVELRPLGE</sequence>